<dbReference type="Gene3D" id="3.30.565.10">
    <property type="entry name" value="Histidine kinase-like ATPase, C-terminal domain"/>
    <property type="match status" value="1"/>
</dbReference>
<dbReference type="PANTHER" id="PTHR24421:SF10">
    <property type="entry name" value="NITRATE_NITRITE SENSOR PROTEIN NARQ"/>
    <property type="match status" value="1"/>
</dbReference>
<feature type="transmembrane region" description="Helical" evidence="9">
    <location>
        <begin position="115"/>
        <end position="132"/>
    </location>
</feature>
<evidence type="ECO:0000259" key="11">
    <source>
        <dbReference type="Pfam" id="PF07730"/>
    </source>
</evidence>
<dbReference type="InterPro" id="IPR003594">
    <property type="entry name" value="HATPase_dom"/>
</dbReference>
<dbReference type="CDD" id="cd16917">
    <property type="entry name" value="HATPase_UhpB-NarQ-NarX-like"/>
    <property type="match status" value="1"/>
</dbReference>
<dbReference type="InterPro" id="IPR050482">
    <property type="entry name" value="Sensor_HK_TwoCompSys"/>
</dbReference>
<evidence type="ECO:0000259" key="10">
    <source>
        <dbReference type="Pfam" id="PF02518"/>
    </source>
</evidence>
<dbReference type="EMBL" id="BAABHJ010000005">
    <property type="protein sequence ID" value="GAA4606218.1"/>
    <property type="molecule type" value="Genomic_DNA"/>
</dbReference>
<proteinExistence type="predicted"/>
<evidence type="ECO:0000256" key="1">
    <source>
        <dbReference type="ARBA" id="ARBA00000085"/>
    </source>
</evidence>
<dbReference type="Gene3D" id="1.20.5.1930">
    <property type="match status" value="1"/>
</dbReference>
<evidence type="ECO:0000256" key="9">
    <source>
        <dbReference type="SAM" id="Phobius"/>
    </source>
</evidence>
<sequence length="386" mass="40233">MDLLDRLVERPRTAVNAGLGLAFAATLGYEIHTLMDRHGDWALTLAVGAVVSAAALLRERSRTWAAATGLAVAGVAEAVAWRWGLSGEPAGAAILALSVLIAAAVRVLPVRTAAAVAAGGAVVVAGSLERYSHFLATGAPVSYSATWIMAQGWVAAVGAGLVLRRLDARREAAIEAVRRGERLELARELHDSAAHHITGIVLQAQGARIAARRNAGNLDETLAGIEAAATEALASMRQVIGLLRDADDAGGPARGPEALAELVERFARRGPAVRLDLPDGPPDPAWPPEVTATVYRVVQESLTNITRYASDAQEVTVALAHDRRDITVEVTDDAAPAGSPHFPHSGGYGLVGMRERVEALGGTLAAGPRPRAGWSVRATLPASSRP</sequence>
<evidence type="ECO:0000256" key="4">
    <source>
        <dbReference type="ARBA" id="ARBA00022679"/>
    </source>
</evidence>
<keyword evidence="8" id="KW-0902">Two-component regulatory system</keyword>
<keyword evidence="4" id="KW-0808">Transferase</keyword>
<keyword evidence="9" id="KW-1133">Transmembrane helix</keyword>
<feature type="domain" description="Signal transduction histidine kinase subgroup 3 dimerisation and phosphoacceptor" evidence="11">
    <location>
        <begin position="181"/>
        <end position="247"/>
    </location>
</feature>
<feature type="transmembrane region" description="Helical" evidence="9">
    <location>
        <begin position="64"/>
        <end position="84"/>
    </location>
</feature>
<dbReference type="InterPro" id="IPR011712">
    <property type="entry name" value="Sig_transdc_His_kin_sub3_dim/P"/>
</dbReference>
<dbReference type="PANTHER" id="PTHR24421">
    <property type="entry name" value="NITRATE/NITRITE SENSOR PROTEIN NARX-RELATED"/>
    <property type="match status" value="1"/>
</dbReference>
<keyword evidence="9" id="KW-0812">Transmembrane</keyword>
<feature type="transmembrane region" description="Helical" evidence="9">
    <location>
        <begin position="90"/>
        <end position="108"/>
    </location>
</feature>
<dbReference type="Pfam" id="PF02518">
    <property type="entry name" value="HATPase_c"/>
    <property type="match status" value="1"/>
</dbReference>
<organism evidence="12 13">
    <name type="scientific">Actinoallomurus liliacearum</name>
    <dbReference type="NCBI Taxonomy" id="1080073"/>
    <lineage>
        <taxon>Bacteria</taxon>
        <taxon>Bacillati</taxon>
        <taxon>Actinomycetota</taxon>
        <taxon>Actinomycetes</taxon>
        <taxon>Streptosporangiales</taxon>
        <taxon>Thermomonosporaceae</taxon>
        <taxon>Actinoallomurus</taxon>
    </lineage>
</organism>
<keyword evidence="6" id="KW-0418">Kinase</keyword>
<dbReference type="Pfam" id="PF07730">
    <property type="entry name" value="HisKA_3"/>
    <property type="match status" value="1"/>
</dbReference>
<accession>A0ABP8THT0</accession>
<dbReference type="EC" id="2.7.13.3" evidence="2"/>
<evidence type="ECO:0000313" key="12">
    <source>
        <dbReference type="EMBL" id="GAA4606218.1"/>
    </source>
</evidence>
<dbReference type="Proteomes" id="UP001500212">
    <property type="component" value="Unassembled WGS sequence"/>
</dbReference>
<keyword evidence="9" id="KW-0472">Membrane</keyword>
<keyword evidence="3" id="KW-0597">Phosphoprotein</keyword>
<name>A0ABP8THT0_9ACTN</name>
<evidence type="ECO:0000256" key="8">
    <source>
        <dbReference type="ARBA" id="ARBA00023012"/>
    </source>
</evidence>
<feature type="transmembrane region" description="Helical" evidence="9">
    <location>
        <begin position="41"/>
        <end position="57"/>
    </location>
</feature>
<evidence type="ECO:0000313" key="13">
    <source>
        <dbReference type="Proteomes" id="UP001500212"/>
    </source>
</evidence>
<feature type="transmembrane region" description="Helical" evidence="9">
    <location>
        <begin position="144"/>
        <end position="163"/>
    </location>
</feature>
<keyword evidence="13" id="KW-1185">Reference proteome</keyword>
<protein>
    <recommendedName>
        <fullName evidence="2">histidine kinase</fullName>
        <ecNumber evidence="2">2.7.13.3</ecNumber>
    </recommendedName>
</protein>
<evidence type="ECO:0000256" key="3">
    <source>
        <dbReference type="ARBA" id="ARBA00022553"/>
    </source>
</evidence>
<keyword evidence="5" id="KW-0547">Nucleotide-binding</keyword>
<dbReference type="RefSeq" id="WP_345352428.1">
    <property type="nucleotide sequence ID" value="NZ_BAABHJ010000005.1"/>
</dbReference>
<gene>
    <name evidence="12" type="ORF">GCM10023195_22180</name>
</gene>
<evidence type="ECO:0000256" key="5">
    <source>
        <dbReference type="ARBA" id="ARBA00022741"/>
    </source>
</evidence>
<evidence type="ECO:0000256" key="2">
    <source>
        <dbReference type="ARBA" id="ARBA00012438"/>
    </source>
</evidence>
<dbReference type="InterPro" id="IPR036890">
    <property type="entry name" value="HATPase_C_sf"/>
</dbReference>
<feature type="domain" description="Histidine kinase/HSP90-like ATPase" evidence="10">
    <location>
        <begin position="293"/>
        <end position="382"/>
    </location>
</feature>
<keyword evidence="7" id="KW-0067">ATP-binding</keyword>
<reference evidence="13" key="1">
    <citation type="journal article" date="2019" name="Int. J. Syst. Evol. Microbiol.">
        <title>The Global Catalogue of Microorganisms (GCM) 10K type strain sequencing project: providing services to taxonomists for standard genome sequencing and annotation.</title>
        <authorList>
            <consortium name="The Broad Institute Genomics Platform"/>
            <consortium name="The Broad Institute Genome Sequencing Center for Infectious Disease"/>
            <person name="Wu L."/>
            <person name="Ma J."/>
        </authorList>
    </citation>
    <scope>NUCLEOTIDE SEQUENCE [LARGE SCALE GENOMIC DNA]</scope>
    <source>
        <strain evidence="13">JCM 17938</strain>
    </source>
</reference>
<dbReference type="SUPFAM" id="SSF55874">
    <property type="entry name" value="ATPase domain of HSP90 chaperone/DNA topoisomerase II/histidine kinase"/>
    <property type="match status" value="1"/>
</dbReference>
<evidence type="ECO:0000256" key="6">
    <source>
        <dbReference type="ARBA" id="ARBA00022777"/>
    </source>
</evidence>
<evidence type="ECO:0000256" key="7">
    <source>
        <dbReference type="ARBA" id="ARBA00022840"/>
    </source>
</evidence>
<comment type="catalytic activity">
    <reaction evidence="1">
        <text>ATP + protein L-histidine = ADP + protein N-phospho-L-histidine.</text>
        <dbReference type="EC" id="2.7.13.3"/>
    </reaction>
</comment>
<feature type="transmembrane region" description="Helical" evidence="9">
    <location>
        <begin position="12"/>
        <end position="29"/>
    </location>
</feature>
<comment type="caution">
    <text evidence="12">The sequence shown here is derived from an EMBL/GenBank/DDBJ whole genome shotgun (WGS) entry which is preliminary data.</text>
</comment>